<feature type="domain" description="Organic solvent tolerance-like N-terminal" evidence="3">
    <location>
        <begin position="41"/>
        <end position="149"/>
    </location>
</feature>
<feature type="signal peptide" evidence="2">
    <location>
        <begin position="1"/>
        <end position="21"/>
    </location>
</feature>
<accession>A0ABT3GUG7</accession>
<dbReference type="Proteomes" id="UP001208938">
    <property type="component" value="Unassembled WGS sequence"/>
</dbReference>
<evidence type="ECO:0000256" key="1">
    <source>
        <dbReference type="ARBA" id="ARBA00022729"/>
    </source>
</evidence>
<name>A0ABT3GUG7_9RHOB</name>
<dbReference type="InterPro" id="IPR005653">
    <property type="entry name" value="OstA-like_N"/>
</dbReference>
<organism evidence="4 5">
    <name type="scientific">Pararhodobacter zhoushanensis</name>
    <dbReference type="NCBI Taxonomy" id="2479545"/>
    <lineage>
        <taxon>Bacteria</taxon>
        <taxon>Pseudomonadati</taxon>
        <taxon>Pseudomonadota</taxon>
        <taxon>Alphaproteobacteria</taxon>
        <taxon>Rhodobacterales</taxon>
        <taxon>Paracoccaceae</taxon>
        <taxon>Pararhodobacter</taxon>
    </lineage>
</organism>
<proteinExistence type="predicted"/>
<dbReference type="PANTHER" id="PTHR36504:SF1">
    <property type="entry name" value="LIPOPOLYSACCHARIDE EXPORT SYSTEM PROTEIN LPTA"/>
    <property type="match status" value="1"/>
</dbReference>
<dbReference type="PANTHER" id="PTHR36504">
    <property type="entry name" value="LIPOPOLYSACCHARIDE EXPORT SYSTEM PROTEIN LPTA"/>
    <property type="match status" value="1"/>
</dbReference>
<feature type="chain" id="PRO_5046822174" evidence="2">
    <location>
        <begin position="22"/>
        <end position="165"/>
    </location>
</feature>
<keyword evidence="5" id="KW-1185">Reference proteome</keyword>
<reference evidence="4 5" key="1">
    <citation type="submission" date="2022-10" db="EMBL/GenBank/DDBJ databases">
        <title>Pararhodobacter sp. nov., isolated from marine algae.</title>
        <authorList>
            <person name="Choi B.J."/>
            <person name="Kim J.M."/>
            <person name="Lee J.K."/>
            <person name="Choi D.G."/>
            <person name="Jeon C.O."/>
        </authorList>
    </citation>
    <scope>NUCLEOTIDE SEQUENCE [LARGE SCALE GENOMIC DNA]</scope>
    <source>
        <strain evidence="4 5">ZQ420</strain>
    </source>
</reference>
<gene>
    <name evidence="4" type="ORF">OKW52_02585</name>
</gene>
<dbReference type="InterPro" id="IPR052037">
    <property type="entry name" value="LPS_export_LptA"/>
</dbReference>
<keyword evidence="1 2" id="KW-0732">Signal</keyword>
<dbReference type="Pfam" id="PF03968">
    <property type="entry name" value="LptD_N"/>
    <property type="match status" value="1"/>
</dbReference>
<dbReference type="Gene3D" id="2.60.450.10">
    <property type="entry name" value="Lipopolysaccharide (LPS) transport protein A like domain"/>
    <property type="match status" value="1"/>
</dbReference>
<comment type="caution">
    <text evidence="4">The sequence shown here is derived from an EMBL/GenBank/DDBJ whole genome shotgun (WGS) entry which is preliminary data.</text>
</comment>
<dbReference type="RefSeq" id="WP_264504329.1">
    <property type="nucleotide sequence ID" value="NZ_JAPDFL010000001.1"/>
</dbReference>
<evidence type="ECO:0000313" key="4">
    <source>
        <dbReference type="EMBL" id="MCW1931184.1"/>
    </source>
</evidence>
<evidence type="ECO:0000313" key="5">
    <source>
        <dbReference type="Proteomes" id="UP001208938"/>
    </source>
</evidence>
<dbReference type="EMBL" id="JAPDFL010000001">
    <property type="protein sequence ID" value="MCW1931184.1"/>
    <property type="molecule type" value="Genomic_DNA"/>
</dbReference>
<evidence type="ECO:0000256" key="2">
    <source>
        <dbReference type="SAM" id="SignalP"/>
    </source>
</evidence>
<sequence>MPRLLLRLITVLLFAASPVLAQQGVQISFGQSLQLEGTALEVTADDLSVDQTTGATEFTGNVVAEQGDLHISAQSLRLVYTQGTQTGSQRIARLVASGGVTMATPTEALEAREAVYDMDAQTLEMTGSVMLVQGANMLSGERFVADLRSGSGRMMGRVRTIIRME</sequence>
<evidence type="ECO:0000259" key="3">
    <source>
        <dbReference type="Pfam" id="PF03968"/>
    </source>
</evidence>
<protein>
    <submittedName>
        <fullName evidence="4">LptA/OstA family protein</fullName>
    </submittedName>
</protein>